<organism evidence="2 3">
    <name type="scientific">Solanum tuberosum</name>
    <name type="common">Potato</name>
    <dbReference type="NCBI Taxonomy" id="4113"/>
    <lineage>
        <taxon>Eukaryota</taxon>
        <taxon>Viridiplantae</taxon>
        <taxon>Streptophyta</taxon>
        <taxon>Embryophyta</taxon>
        <taxon>Tracheophyta</taxon>
        <taxon>Spermatophyta</taxon>
        <taxon>Magnoliopsida</taxon>
        <taxon>eudicotyledons</taxon>
        <taxon>Gunneridae</taxon>
        <taxon>Pentapetalae</taxon>
        <taxon>asterids</taxon>
        <taxon>lamiids</taxon>
        <taxon>Solanales</taxon>
        <taxon>Solanaceae</taxon>
        <taxon>Solanoideae</taxon>
        <taxon>Solaneae</taxon>
        <taxon>Solanum</taxon>
    </lineage>
</organism>
<feature type="compositionally biased region" description="Basic and acidic residues" evidence="1">
    <location>
        <begin position="65"/>
        <end position="76"/>
    </location>
</feature>
<protein>
    <submittedName>
        <fullName evidence="2">Uncharacterized protein</fullName>
    </submittedName>
</protein>
<reference evidence="3" key="1">
    <citation type="journal article" date="2011" name="Nature">
        <title>Genome sequence and analysis of the tuber crop potato.</title>
        <authorList>
            <consortium name="The Potato Genome Sequencing Consortium"/>
        </authorList>
    </citation>
    <scope>NUCLEOTIDE SEQUENCE [LARGE SCALE GENOMIC DNA]</scope>
    <source>
        <strain evidence="3">cv. DM1-3 516 R44</strain>
    </source>
</reference>
<dbReference type="PaxDb" id="4113-PGSC0003DMT400086567"/>
<sequence>MVVMTVAGAMEMVMVAAIGMNGDGVGRSHVEEKEKEDPEEDPREPTEEIEEDPEEDSEHGPNMYEPRDGGVMHMENEPIPTSEEPHSEYGFIGFDEREDSNSWKSQESPEYHPVPYYDVER</sequence>
<proteinExistence type="predicted"/>
<accession>M1DC16</accession>
<feature type="compositionally biased region" description="Acidic residues" evidence="1">
    <location>
        <begin position="37"/>
        <end position="57"/>
    </location>
</feature>
<name>M1DC16_SOLTU</name>
<evidence type="ECO:0000256" key="1">
    <source>
        <dbReference type="SAM" id="MobiDB-lite"/>
    </source>
</evidence>
<feature type="compositionally biased region" description="Basic and acidic residues" evidence="1">
    <location>
        <begin position="26"/>
        <end position="36"/>
    </location>
</feature>
<evidence type="ECO:0000313" key="2">
    <source>
        <dbReference type="EnsemblPlants" id="PGSC0003DMT400086567"/>
    </source>
</evidence>
<dbReference type="Proteomes" id="UP000011115">
    <property type="component" value="Unassembled WGS sequence"/>
</dbReference>
<dbReference type="AlphaFoldDB" id="M1DC16"/>
<dbReference type="HOGENOM" id="CLU_2042222_0_0_1"/>
<evidence type="ECO:0000313" key="3">
    <source>
        <dbReference type="Proteomes" id="UP000011115"/>
    </source>
</evidence>
<dbReference type="InParanoid" id="M1DC16"/>
<feature type="region of interest" description="Disordered" evidence="1">
    <location>
        <begin position="22"/>
        <end position="121"/>
    </location>
</feature>
<dbReference type="EnsemblPlants" id="PGSC0003DMT400086567">
    <property type="protein sequence ID" value="PGSC0003DMT400086567"/>
    <property type="gene ID" value="PGSC0003DMG400036138"/>
</dbReference>
<dbReference type="Gramene" id="PGSC0003DMT400086567">
    <property type="protein sequence ID" value="PGSC0003DMT400086567"/>
    <property type="gene ID" value="PGSC0003DMG400036138"/>
</dbReference>
<keyword evidence="3" id="KW-1185">Reference proteome</keyword>
<reference evidence="2" key="2">
    <citation type="submission" date="2015-06" db="UniProtKB">
        <authorList>
            <consortium name="EnsemblPlants"/>
        </authorList>
    </citation>
    <scope>IDENTIFICATION</scope>
    <source>
        <strain evidence="2">DM1-3 516 R44</strain>
    </source>
</reference>